<evidence type="ECO:0000313" key="1">
    <source>
        <dbReference type="EMBL" id="CNK97496.1"/>
    </source>
</evidence>
<gene>
    <name evidence="1" type="ORF">ERS137966_01814</name>
</gene>
<dbReference type="InterPro" id="IPR003458">
    <property type="entry name" value="Phage_T4_Gp38_tail_assem"/>
</dbReference>
<accession>A0ABM9ST81</accession>
<dbReference type="RefSeq" id="WP_049603712.1">
    <property type="nucleotide sequence ID" value="NZ_CQEH01000007.1"/>
</dbReference>
<dbReference type="Proteomes" id="UP000038647">
    <property type="component" value="Unassembled WGS sequence"/>
</dbReference>
<dbReference type="InterPro" id="IPR051220">
    <property type="entry name" value="TFA_Chaperone"/>
</dbReference>
<sequence>MKYLYDAVTNAFYPLAMQADYEAAGMWPKIGVEVDEDLFASFQNPPPGKIRTAGKDGYPAWGDIPPPTHDEQIAFAKAEKQSRIADANDYMNSKQWPGKAAMGRLKDSEKVQYNLWLDYLDLLEEVDTSTAPDIDWPVAPE</sequence>
<dbReference type="EMBL" id="CQEH01000007">
    <property type="protein sequence ID" value="CNK97496.1"/>
    <property type="molecule type" value="Genomic_DNA"/>
</dbReference>
<dbReference type="PANTHER" id="PTHR34413">
    <property type="entry name" value="PROPHAGE TAIL FIBER ASSEMBLY PROTEIN HOMOLOG TFAE-RELATED-RELATED"/>
    <property type="match status" value="1"/>
</dbReference>
<dbReference type="PANTHER" id="PTHR34413:SF1">
    <property type="entry name" value="CYTOPLASMIC PROTEIN"/>
    <property type="match status" value="1"/>
</dbReference>
<dbReference type="Pfam" id="PF02413">
    <property type="entry name" value="Caudo_TAP"/>
    <property type="match status" value="1"/>
</dbReference>
<proteinExistence type="predicted"/>
<evidence type="ECO:0000313" key="2">
    <source>
        <dbReference type="Proteomes" id="UP000038647"/>
    </source>
</evidence>
<comment type="caution">
    <text evidence="1">The sequence shown here is derived from an EMBL/GenBank/DDBJ whole genome shotgun (WGS) entry which is preliminary data.</text>
</comment>
<protein>
    <submittedName>
        <fullName evidence="1">Tail assembly chaperone gp38</fullName>
    </submittedName>
</protein>
<reference evidence="1 2" key="1">
    <citation type="submission" date="2015-03" db="EMBL/GenBank/DDBJ databases">
        <authorList>
            <consortium name="Pathogen Informatics"/>
            <person name="Murphy D."/>
        </authorList>
    </citation>
    <scope>NUCLEOTIDE SEQUENCE [LARGE SCALE GENOMIC DNA]</scope>
    <source>
        <strain evidence="1 2">IP08791</strain>
    </source>
</reference>
<name>A0ABM9ST81_YERAL</name>
<organism evidence="1 2">
    <name type="scientific">Yersinia aldovae</name>
    <dbReference type="NCBI Taxonomy" id="29483"/>
    <lineage>
        <taxon>Bacteria</taxon>
        <taxon>Pseudomonadati</taxon>
        <taxon>Pseudomonadota</taxon>
        <taxon>Gammaproteobacteria</taxon>
        <taxon>Enterobacterales</taxon>
        <taxon>Yersiniaceae</taxon>
        <taxon>Yersinia</taxon>
    </lineage>
</organism>
<keyword evidence="2" id="KW-1185">Reference proteome</keyword>